<evidence type="ECO:0000256" key="5">
    <source>
        <dbReference type="ARBA" id="ARBA00023002"/>
    </source>
</evidence>
<evidence type="ECO:0000256" key="7">
    <source>
        <dbReference type="ARBA" id="ARBA00025795"/>
    </source>
</evidence>
<keyword evidence="10" id="KW-1185">Reference proteome</keyword>
<dbReference type="PROSITE" id="PS51405">
    <property type="entry name" value="HEME_HALOPEROXIDASE"/>
    <property type="match status" value="1"/>
</dbReference>
<evidence type="ECO:0000259" key="8">
    <source>
        <dbReference type="PROSITE" id="PS51405"/>
    </source>
</evidence>
<dbReference type="Proteomes" id="UP000887226">
    <property type="component" value="Unassembled WGS sequence"/>
</dbReference>
<feature type="non-terminal residue" evidence="9">
    <location>
        <position position="1"/>
    </location>
</feature>
<dbReference type="GO" id="GO:0046872">
    <property type="term" value="F:metal ion binding"/>
    <property type="evidence" value="ECO:0007669"/>
    <property type="project" value="UniProtKB-KW"/>
</dbReference>
<accession>A0A9P7YXZ8</accession>
<feature type="non-terminal residue" evidence="9">
    <location>
        <position position="188"/>
    </location>
</feature>
<evidence type="ECO:0000256" key="1">
    <source>
        <dbReference type="ARBA" id="ARBA00001970"/>
    </source>
</evidence>
<gene>
    <name evidence="9" type="ORF">BJ878DRAFT_392085</name>
</gene>
<evidence type="ECO:0000313" key="10">
    <source>
        <dbReference type="Proteomes" id="UP000887226"/>
    </source>
</evidence>
<feature type="domain" description="Heme haloperoxidase family profile" evidence="8">
    <location>
        <begin position="1"/>
        <end position="188"/>
    </location>
</feature>
<keyword evidence="5" id="KW-0560">Oxidoreductase</keyword>
<dbReference type="InterPro" id="IPR000028">
    <property type="entry name" value="Chloroperoxidase"/>
</dbReference>
<organism evidence="9 10">
    <name type="scientific">Calycina marina</name>
    <dbReference type="NCBI Taxonomy" id="1763456"/>
    <lineage>
        <taxon>Eukaryota</taxon>
        <taxon>Fungi</taxon>
        <taxon>Dikarya</taxon>
        <taxon>Ascomycota</taxon>
        <taxon>Pezizomycotina</taxon>
        <taxon>Leotiomycetes</taxon>
        <taxon>Helotiales</taxon>
        <taxon>Pezizellaceae</taxon>
        <taxon>Calycina</taxon>
    </lineage>
</organism>
<sequence length="188" mass="20815">RSPCPMLNTLANHGFLSRTGRNISKEMFNQAQVTALNMSPELASKTTNAMVAKLGSPINESESFDLNDFAAHGATEHDASLTRLDINQGSVVDVNPGLIHLMLADSKGPWLDPKSIARSRVRREEESLAIGSLPLSSAFVSFAQLEASFLILIFGYRECQDALDLLKAPKERIREWLIEERFPIEKGF</sequence>
<dbReference type="EMBL" id="MU254153">
    <property type="protein sequence ID" value="KAG9241806.1"/>
    <property type="molecule type" value="Genomic_DNA"/>
</dbReference>
<dbReference type="Pfam" id="PF01328">
    <property type="entry name" value="Peroxidase_2"/>
    <property type="match status" value="1"/>
</dbReference>
<dbReference type="OrthoDB" id="407298at2759"/>
<dbReference type="PANTHER" id="PTHR33577:SF9">
    <property type="entry name" value="PEROXIDASE STCC"/>
    <property type="match status" value="1"/>
</dbReference>
<comment type="caution">
    <text evidence="9">The sequence shown here is derived from an EMBL/GenBank/DDBJ whole genome shotgun (WGS) entry which is preliminary data.</text>
</comment>
<protein>
    <submittedName>
        <fullName evidence="9">Chloroperoxidase</fullName>
    </submittedName>
</protein>
<comment type="cofactor">
    <cofactor evidence="1">
        <name>heme b</name>
        <dbReference type="ChEBI" id="CHEBI:60344"/>
    </cofactor>
</comment>
<keyword evidence="6" id="KW-0408">Iron</keyword>
<proteinExistence type="inferred from homology"/>
<keyword evidence="4" id="KW-0479">Metal-binding</keyword>
<evidence type="ECO:0000313" key="9">
    <source>
        <dbReference type="EMBL" id="KAG9241806.1"/>
    </source>
</evidence>
<reference evidence="9" key="1">
    <citation type="journal article" date="2021" name="IMA Fungus">
        <title>Genomic characterization of three marine fungi, including Emericellopsis atlantica sp. nov. with signatures of a generalist lifestyle and marine biomass degradation.</title>
        <authorList>
            <person name="Hagestad O.C."/>
            <person name="Hou L."/>
            <person name="Andersen J.H."/>
            <person name="Hansen E.H."/>
            <person name="Altermark B."/>
            <person name="Li C."/>
            <person name="Kuhnert E."/>
            <person name="Cox R.J."/>
            <person name="Crous P.W."/>
            <person name="Spatafora J.W."/>
            <person name="Lail K."/>
            <person name="Amirebrahimi M."/>
            <person name="Lipzen A."/>
            <person name="Pangilinan J."/>
            <person name="Andreopoulos W."/>
            <person name="Hayes R.D."/>
            <person name="Ng V."/>
            <person name="Grigoriev I.V."/>
            <person name="Jackson S.A."/>
            <person name="Sutton T.D.S."/>
            <person name="Dobson A.D.W."/>
            <person name="Rama T."/>
        </authorList>
    </citation>
    <scope>NUCLEOTIDE SEQUENCE</scope>
    <source>
        <strain evidence="9">TRa3180A</strain>
    </source>
</reference>
<evidence type="ECO:0000256" key="2">
    <source>
        <dbReference type="ARBA" id="ARBA00022559"/>
    </source>
</evidence>
<dbReference type="InterPro" id="IPR036851">
    <property type="entry name" value="Chloroperoxidase-like_sf"/>
</dbReference>
<evidence type="ECO:0000256" key="4">
    <source>
        <dbReference type="ARBA" id="ARBA00022723"/>
    </source>
</evidence>
<keyword evidence="2" id="KW-0575">Peroxidase</keyword>
<keyword evidence="3" id="KW-0349">Heme</keyword>
<dbReference type="PANTHER" id="PTHR33577">
    <property type="entry name" value="STERIGMATOCYSTIN BIOSYNTHESIS PEROXIDASE STCC-RELATED"/>
    <property type="match status" value="1"/>
</dbReference>
<dbReference type="Gene3D" id="1.10.489.10">
    <property type="entry name" value="Chloroperoxidase-like"/>
    <property type="match status" value="1"/>
</dbReference>
<name>A0A9P7YXZ8_9HELO</name>
<dbReference type="SUPFAM" id="SSF47571">
    <property type="entry name" value="Cloroperoxidase"/>
    <property type="match status" value="1"/>
</dbReference>
<evidence type="ECO:0000256" key="3">
    <source>
        <dbReference type="ARBA" id="ARBA00022617"/>
    </source>
</evidence>
<comment type="similarity">
    <text evidence="7">Belongs to the chloroperoxidase family.</text>
</comment>
<dbReference type="GO" id="GO:0004601">
    <property type="term" value="F:peroxidase activity"/>
    <property type="evidence" value="ECO:0007669"/>
    <property type="project" value="UniProtKB-KW"/>
</dbReference>
<dbReference type="AlphaFoldDB" id="A0A9P7YXZ8"/>
<evidence type="ECO:0000256" key="6">
    <source>
        <dbReference type="ARBA" id="ARBA00023004"/>
    </source>
</evidence>